<keyword evidence="4" id="KW-1185">Reference proteome</keyword>
<feature type="region of interest" description="Disordered" evidence="1">
    <location>
        <begin position="999"/>
        <end position="1048"/>
    </location>
</feature>
<keyword evidence="2" id="KW-0472">Membrane</keyword>
<feature type="transmembrane region" description="Helical" evidence="2">
    <location>
        <begin position="261"/>
        <end position="282"/>
    </location>
</feature>
<feature type="region of interest" description="Disordered" evidence="1">
    <location>
        <begin position="737"/>
        <end position="871"/>
    </location>
</feature>
<feature type="transmembrane region" description="Helical" evidence="2">
    <location>
        <begin position="538"/>
        <end position="561"/>
    </location>
</feature>
<dbReference type="EMBL" id="KE148152">
    <property type="protein sequence ID" value="EPE06779.1"/>
    <property type="molecule type" value="Genomic_DNA"/>
</dbReference>
<feature type="compositionally biased region" description="Basic and acidic residues" evidence="1">
    <location>
        <begin position="1018"/>
        <end position="1042"/>
    </location>
</feature>
<organism evidence="3 4">
    <name type="scientific">Ophiostoma piceae (strain UAMH 11346)</name>
    <name type="common">Sap stain fungus</name>
    <dbReference type="NCBI Taxonomy" id="1262450"/>
    <lineage>
        <taxon>Eukaryota</taxon>
        <taxon>Fungi</taxon>
        <taxon>Dikarya</taxon>
        <taxon>Ascomycota</taxon>
        <taxon>Pezizomycotina</taxon>
        <taxon>Sordariomycetes</taxon>
        <taxon>Sordariomycetidae</taxon>
        <taxon>Ophiostomatales</taxon>
        <taxon>Ophiostomataceae</taxon>
        <taxon>Ophiostoma</taxon>
    </lineage>
</organism>
<feature type="compositionally biased region" description="Basic residues" evidence="1">
    <location>
        <begin position="772"/>
        <end position="782"/>
    </location>
</feature>
<feature type="region of interest" description="Disordered" evidence="1">
    <location>
        <begin position="86"/>
        <end position="106"/>
    </location>
</feature>
<evidence type="ECO:0000256" key="1">
    <source>
        <dbReference type="SAM" id="MobiDB-lite"/>
    </source>
</evidence>
<name>S3BZT3_OPHP1</name>
<feature type="region of interest" description="Disordered" evidence="1">
    <location>
        <begin position="37"/>
        <end position="62"/>
    </location>
</feature>
<reference evidence="3 4" key="1">
    <citation type="journal article" date="2013" name="BMC Genomics">
        <title>The genome and transcriptome of the pine saprophyte Ophiostoma piceae, and a comparison with the bark beetle-associated pine pathogen Grosmannia clavigera.</title>
        <authorList>
            <person name="Haridas S."/>
            <person name="Wang Y."/>
            <person name="Lim L."/>
            <person name="Massoumi Alamouti S."/>
            <person name="Jackman S."/>
            <person name="Docking R."/>
            <person name="Robertson G."/>
            <person name="Birol I."/>
            <person name="Bohlmann J."/>
            <person name="Breuil C."/>
        </authorList>
    </citation>
    <scope>NUCLEOTIDE SEQUENCE [LARGE SCALE GENOMIC DNA]</scope>
    <source>
        <strain evidence="3 4">UAMH 11346</strain>
    </source>
</reference>
<dbReference type="VEuPathDB" id="FungiDB:F503_03206"/>
<accession>S3BZT3</accession>
<keyword evidence="2" id="KW-1133">Transmembrane helix</keyword>
<keyword evidence="2" id="KW-0812">Transmembrane</keyword>
<dbReference type="HOGENOM" id="CLU_283859_0_0_1"/>
<feature type="transmembrane region" description="Helical" evidence="2">
    <location>
        <begin position="966"/>
        <end position="985"/>
    </location>
</feature>
<feature type="compositionally biased region" description="Basic and acidic residues" evidence="1">
    <location>
        <begin position="737"/>
        <end position="764"/>
    </location>
</feature>
<sequence>MRINLHPGCTYASRTAATANLELVDQLSSFLTSSRRNTSSLSSYSHSSTSSHRGSVGGLSLSPVKRPLSPPCLYTLVLRLRSAGGVPRSSECTSEHAGTQGDAGGTGDVQAQAHLLARVQIVRATAAERGGLQHVAVGAVEEGLVELHRGIEALPVERRDLCAGSPKGHGVQVARRDARALGEHAHEVTRVVACNGGTVGGLGEVRGKTGLGHIDQMVVGPVCELAGRFEPRVVAGLDRLCIDADGGELGHDGRRRGGGRLLLLLVLFVGLELALLFGFVVARVARVRVVGRVAVLGLAGDVVLDHDDDLGAELGERDVLVGVVRGQRLGEQAVAQHLGHDLDDAQLAVRAAVVLERHDNGARVHCRGLVERRGGLLVNDLADGLADGAQRDVGHERVAVGHLWLLGIVVVVPGVDLDAARAGRQRHGIGVGGRVAEELVRLEVGVVARADKVLGQAKRAVGQRGRQNGMRLLQQTQQSGRVRVRVLVLVLVLDIVRAEQVLVDEERLERAAHGEVVLGYVSSTGAIAAAADRGLVNLVALVIVVLLVRPFGPFVLVVVVAEDRARRLRAAVCVAACRERPRRLGLRLEALDKGREPRTLALAALDIHKVQEAGGQADEGGEEEKGRADFAGRVDDGADNCRPKDAGALVGDGVERIEGGLGPGRDELAVERAAVAAEAAQDQPVDGSQRVHLPGLLQAADAPAAHKRQVARQAIQRNELKEREAGHDGVQRLEAEAARHIGPRERADDAGGRADDIDHAEGPDLHVQLRLGKQHGGGRRRGNGVGQQKPAGEEQHDVDEAAREADGAEERGPRVDEVREPRSGPAHDTTGLAGGGRGSGGQRRTGARPQPHSSGNGKQAPPGAHDKEHDAQRPDGVVHFVDDEDGDALDKEGGAVADADALGGDLGGERELERRLLLVRASRARRPGCVVVFWRSASREQGLGRVVAVKRVAVHGLALFVAQLDLARLVCVVVVVVIVVVVVTARRLVLAKEKQGMVPHEQGQKGVEQHKGGAKGGVGHDGKKGAEEKRVGGHDEIQHHGEAAGPGKPEQQLLAVVAVVGGAADAHDEQGLEEHADAEGVHGEAGGVDLDAEHRL</sequence>
<evidence type="ECO:0000313" key="4">
    <source>
        <dbReference type="Proteomes" id="UP000016923"/>
    </source>
</evidence>
<feature type="compositionally biased region" description="Basic and acidic residues" evidence="1">
    <location>
        <begin position="791"/>
        <end position="822"/>
    </location>
</feature>
<gene>
    <name evidence="3" type="ORF">F503_03206</name>
</gene>
<dbReference type="Proteomes" id="UP000016923">
    <property type="component" value="Unassembled WGS sequence"/>
</dbReference>
<protein>
    <submittedName>
        <fullName evidence="3">Uncharacterized protein</fullName>
    </submittedName>
</protein>
<dbReference type="AlphaFoldDB" id="S3BZT3"/>
<evidence type="ECO:0000256" key="2">
    <source>
        <dbReference type="SAM" id="Phobius"/>
    </source>
</evidence>
<feature type="region of interest" description="Disordered" evidence="1">
    <location>
        <begin position="1075"/>
        <end position="1096"/>
    </location>
</feature>
<evidence type="ECO:0000313" key="3">
    <source>
        <dbReference type="EMBL" id="EPE06779.1"/>
    </source>
</evidence>
<feature type="compositionally biased region" description="Gly residues" evidence="1">
    <location>
        <begin position="832"/>
        <end position="843"/>
    </location>
</feature>
<proteinExistence type="predicted"/>
<feature type="compositionally biased region" description="Low complexity" evidence="1">
    <location>
        <begin position="37"/>
        <end position="54"/>
    </location>
</feature>